<dbReference type="SUPFAM" id="SSF53335">
    <property type="entry name" value="S-adenosyl-L-methionine-dependent methyltransferases"/>
    <property type="match status" value="1"/>
</dbReference>
<keyword evidence="6" id="KW-1185">Reference proteome</keyword>
<dbReference type="Proteomes" id="UP000187408">
    <property type="component" value="Unassembled WGS sequence"/>
</dbReference>
<feature type="domain" description="Methyltransferase type 11" evidence="4">
    <location>
        <begin position="12"/>
        <end position="94"/>
    </location>
</feature>
<dbReference type="PANTHER" id="PTHR44942:SF4">
    <property type="entry name" value="METHYLTRANSFERASE TYPE 11 DOMAIN-CONTAINING PROTEIN"/>
    <property type="match status" value="1"/>
</dbReference>
<gene>
    <name evidence="5" type="ORF">BLW93_07805</name>
</gene>
<dbReference type="AlphaFoldDB" id="A0A1R1MJT9"/>
<dbReference type="InterPro" id="IPR051052">
    <property type="entry name" value="Diverse_substrate_MTase"/>
</dbReference>
<dbReference type="EMBL" id="MOEN01000036">
    <property type="protein sequence ID" value="OMH39964.1"/>
    <property type="molecule type" value="Genomic_DNA"/>
</dbReference>
<keyword evidence="3" id="KW-0808">Transferase</keyword>
<protein>
    <recommendedName>
        <fullName evidence="4">Methyltransferase type 11 domain-containing protein</fullName>
    </recommendedName>
</protein>
<evidence type="ECO:0000256" key="1">
    <source>
        <dbReference type="ARBA" id="ARBA00008361"/>
    </source>
</evidence>
<comment type="similarity">
    <text evidence="1">Belongs to the methyltransferase superfamily.</text>
</comment>
<reference evidence="5 6" key="1">
    <citation type="submission" date="2016-10" db="EMBL/GenBank/DDBJ databases">
        <title>Genome sequence of a sulfur-reducing bacterium Desulfurobacterium indicum K6013.</title>
        <authorList>
            <person name="Cao J."/>
            <person name="Shao Z."/>
            <person name="Alain K."/>
            <person name="Jebbar M."/>
        </authorList>
    </citation>
    <scope>NUCLEOTIDE SEQUENCE [LARGE SCALE GENOMIC DNA]</scope>
    <source>
        <strain evidence="5 6">K6013</strain>
    </source>
</reference>
<dbReference type="GO" id="GO:0008757">
    <property type="term" value="F:S-adenosylmethionine-dependent methyltransferase activity"/>
    <property type="evidence" value="ECO:0007669"/>
    <property type="project" value="InterPro"/>
</dbReference>
<accession>A0A1R1MJT9</accession>
<evidence type="ECO:0000313" key="5">
    <source>
        <dbReference type="EMBL" id="OMH39964.1"/>
    </source>
</evidence>
<name>A0A1R1MJT9_9BACT</name>
<dbReference type="CDD" id="cd02440">
    <property type="entry name" value="AdoMet_MTases"/>
    <property type="match status" value="1"/>
</dbReference>
<evidence type="ECO:0000256" key="3">
    <source>
        <dbReference type="ARBA" id="ARBA00022679"/>
    </source>
</evidence>
<evidence type="ECO:0000256" key="2">
    <source>
        <dbReference type="ARBA" id="ARBA00022603"/>
    </source>
</evidence>
<dbReference type="STRING" id="1914305.BLW93_07805"/>
<sequence>MISNISYTKAIDIGAGSGELASKLKNCIGVDISPQMCKCMEEKGIKCVCADAEKLPFPDETFDLAVSNFAFQWMNIKKAMKESHRILKQNGSFALSIPIEGSLSELFSAWQKVSISLNGKEDKLFRFPSYNTVILYAKRHDFRIRYKQIKSEKIILPSASEALNYINKIGARNPYGFKKIRKQFYKEFCKEFFHTEDKGYPISYKVLTVILEKA</sequence>
<dbReference type="Pfam" id="PF08241">
    <property type="entry name" value="Methyltransf_11"/>
    <property type="match status" value="1"/>
</dbReference>
<evidence type="ECO:0000313" key="6">
    <source>
        <dbReference type="Proteomes" id="UP000187408"/>
    </source>
</evidence>
<proteinExistence type="inferred from homology"/>
<dbReference type="Gene3D" id="3.40.50.150">
    <property type="entry name" value="Vaccinia Virus protein VP39"/>
    <property type="match status" value="1"/>
</dbReference>
<comment type="caution">
    <text evidence="5">The sequence shown here is derived from an EMBL/GenBank/DDBJ whole genome shotgun (WGS) entry which is preliminary data.</text>
</comment>
<dbReference type="PANTHER" id="PTHR44942">
    <property type="entry name" value="METHYLTRANSF_11 DOMAIN-CONTAINING PROTEIN"/>
    <property type="match status" value="1"/>
</dbReference>
<dbReference type="InterPro" id="IPR013216">
    <property type="entry name" value="Methyltransf_11"/>
</dbReference>
<keyword evidence="2" id="KW-0489">Methyltransferase</keyword>
<organism evidence="5 6">
    <name type="scientific">Desulfurobacterium indicum</name>
    <dbReference type="NCBI Taxonomy" id="1914305"/>
    <lineage>
        <taxon>Bacteria</taxon>
        <taxon>Pseudomonadati</taxon>
        <taxon>Aquificota</taxon>
        <taxon>Aquificia</taxon>
        <taxon>Desulfurobacteriales</taxon>
        <taxon>Desulfurobacteriaceae</taxon>
        <taxon>Desulfurobacterium</taxon>
    </lineage>
</organism>
<dbReference type="GO" id="GO:0032259">
    <property type="term" value="P:methylation"/>
    <property type="evidence" value="ECO:0007669"/>
    <property type="project" value="UniProtKB-KW"/>
</dbReference>
<dbReference type="InterPro" id="IPR029063">
    <property type="entry name" value="SAM-dependent_MTases_sf"/>
</dbReference>
<evidence type="ECO:0000259" key="4">
    <source>
        <dbReference type="Pfam" id="PF08241"/>
    </source>
</evidence>